<comment type="caution">
    <text evidence="6">The sequence shown here is derived from an EMBL/GenBank/DDBJ whole genome shotgun (WGS) entry which is preliminary data.</text>
</comment>
<feature type="transmembrane region" description="Helical" evidence="5">
    <location>
        <begin position="79"/>
        <end position="104"/>
    </location>
</feature>
<dbReference type="HAMAP" id="MF_00902">
    <property type="entry name" value="TatC"/>
    <property type="match status" value="1"/>
</dbReference>
<comment type="subunit">
    <text evidence="5">The Tat system comprises two distinct complexes: a TatABC complex, containing multiple copies of TatA, TatB and TatC subunits, and a separate TatA complex, containing only TatA subunits. Substrates initially bind to the TatABC complex, which probably triggers association of the separate TatA complex to form the active translocon.</text>
</comment>
<feature type="transmembrane region" description="Helical" evidence="5">
    <location>
        <begin position="113"/>
        <end position="140"/>
    </location>
</feature>
<evidence type="ECO:0000313" key="6">
    <source>
        <dbReference type="EMBL" id="TGG93261.1"/>
    </source>
</evidence>
<keyword evidence="5" id="KW-0813">Transport</keyword>
<dbReference type="AlphaFoldDB" id="A0A4Z0WEA3"/>
<dbReference type="GO" id="GO:0009977">
    <property type="term" value="F:proton motive force dependent protein transmembrane transporter activity"/>
    <property type="evidence" value="ECO:0007669"/>
    <property type="project" value="TreeGrafter"/>
</dbReference>
<dbReference type="OrthoDB" id="9777044at2"/>
<reference evidence="6 7" key="1">
    <citation type="submission" date="2019-04" db="EMBL/GenBank/DDBJ databases">
        <title>Natronospirillum operosus gen. nov., sp. nov., a haloalkaliphilic satellite isolated from decaying biomass of laboratory culture of cyanobacterium Geitlerinema sp. and proposal of Natronospirillaceae fam. nov. and Saccharospirillaceae fam. nov.</title>
        <authorList>
            <person name="Kevbrin V."/>
            <person name="Boltyanskaya Y."/>
            <person name="Koziaeva V."/>
            <person name="Grouzdev D.S."/>
            <person name="Park M."/>
            <person name="Cho J."/>
        </authorList>
    </citation>
    <scope>NUCLEOTIDE SEQUENCE [LARGE SCALE GENOMIC DNA]</scope>
    <source>
        <strain evidence="6 7">G-116</strain>
    </source>
</reference>
<dbReference type="InterPro" id="IPR002033">
    <property type="entry name" value="TatC"/>
</dbReference>
<keyword evidence="5" id="KW-1003">Cell membrane</keyword>
<dbReference type="GO" id="GO:0043953">
    <property type="term" value="P:protein transport by the Tat complex"/>
    <property type="evidence" value="ECO:0007669"/>
    <property type="project" value="UniProtKB-UniRule"/>
</dbReference>
<comment type="function">
    <text evidence="5">Part of the twin-arginine translocation (Tat) system that transports large folded proteins containing a characteristic twin-arginine motif in their signal peptide across membranes. Together with TatB, TatC is part of a receptor directly interacting with Tat signal peptides.</text>
</comment>
<comment type="similarity">
    <text evidence="5">Belongs to the TatC family.</text>
</comment>
<evidence type="ECO:0000256" key="3">
    <source>
        <dbReference type="ARBA" id="ARBA00022989"/>
    </source>
</evidence>
<dbReference type="PANTHER" id="PTHR30371:SF0">
    <property type="entry name" value="SEC-INDEPENDENT PROTEIN TRANSLOCASE PROTEIN TATC, CHLOROPLASTIC-RELATED"/>
    <property type="match status" value="1"/>
</dbReference>
<comment type="caution">
    <text evidence="5">Lacks conserved residue(s) required for the propagation of feature annotation.</text>
</comment>
<dbReference type="Proteomes" id="UP000297475">
    <property type="component" value="Unassembled WGS sequence"/>
</dbReference>
<feature type="transmembrane region" description="Helical" evidence="5">
    <location>
        <begin position="198"/>
        <end position="215"/>
    </location>
</feature>
<keyword evidence="5" id="KW-0653">Protein transport</keyword>
<evidence type="ECO:0000256" key="2">
    <source>
        <dbReference type="ARBA" id="ARBA00022692"/>
    </source>
</evidence>
<gene>
    <name evidence="5 6" type="primary">tatC</name>
    <name evidence="6" type="ORF">E4656_09390</name>
</gene>
<organism evidence="6 7">
    <name type="scientific">Natronospirillum operosum</name>
    <dbReference type="NCBI Taxonomy" id="2759953"/>
    <lineage>
        <taxon>Bacteria</taxon>
        <taxon>Pseudomonadati</taxon>
        <taxon>Pseudomonadota</taxon>
        <taxon>Gammaproteobacteria</taxon>
        <taxon>Oceanospirillales</taxon>
        <taxon>Natronospirillaceae</taxon>
        <taxon>Natronospirillum</taxon>
    </lineage>
</organism>
<accession>A0A4Z0WEA3</accession>
<keyword evidence="2 5" id="KW-0812">Transmembrane</keyword>
<sequence>MTNPQDVPQSLIDHLKELRSRLLRCVIIVLALFGVLYMFSNELYGILSAPLRILVEEQAGQIIATGVASPFLVPFKLSFVAAVMLGMPFILYQLWAFVAPALYLHERRLMMPLFISSVVLFYLGVLFTYFVVMPLVFGFFTTVGPDMVNIMPDIAAILDFSLKMFFAFGLAFEIPIATVLLVYSGITSVESLRRKRPYIFIGCFAVGMLVTPPDVFSQTILAVPMWLLFELGLVFSKWVRPLDRDAEAEKAEDTE</sequence>
<keyword evidence="5" id="KW-0811">Translocation</keyword>
<keyword evidence="4 5" id="KW-0472">Membrane</keyword>
<dbReference type="PANTHER" id="PTHR30371">
    <property type="entry name" value="SEC-INDEPENDENT PROTEIN TRANSLOCASE PROTEIN TATC"/>
    <property type="match status" value="1"/>
</dbReference>
<keyword evidence="3 5" id="KW-1133">Transmembrane helix</keyword>
<evidence type="ECO:0000256" key="4">
    <source>
        <dbReference type="ARBA" id="ARBA00023136"/>
    </source>
</evidence>
<evidence type="ECO:0000256" key="1">
    <source>
        <dbReference type="ARBA" id="ARBA00004141"/>
    </source>
</evidence>
<dbReference type="EMBL" id="SRMF01000003">
    <property type="protein sequence ID" value="TGG93261.1"/>
    <property type="molecule type" value="Genomic_DNA"/>
</dbReference>
<evidence type="ECO:0000256" key="5">
    <source>
        <dbReference type="HAMAP-Rule" id="MF_00902"/>
    </source>
</evidence>
<dbReference type="NCBIfam" id="TIGR00945">
    <property type="entry name" value="tatC"/>
    <property type="match status" value="1"/>
</dbReference>
<feature type="transmembrane region" description="Helical" evidence="5">
    <location>
        <begin position="160"/>
        <end position="186"/>
    </location>
</feature>
<dbReference type="GO" id="GO:0065002">
    <property type="term" value="P:intracellular protein transmembrane transport"/>
    <property type="evidence" value="ECO:0007669"/>
    <property type="project" value="TreeGrafter"/>
</dbReference>
<dbReference type="RefSeq" id="WP_135482971.1">
    <property type="nucleotide sequence ID" value="NZ_SRMF01000003.1"/>
</dbReference>
<dbReference type="GO" id="GO:0033281">
    <property type="term" value="C:TAT protein transport complex"/>
    <property type="evidence" value="ECO:0007669"/>
    <property type="project" value="UniProtKB-UniRule"/>
</dbReference>
<name>A0A4Z0WEA3_9GAMM</name>
<dbReference type="PRINTS" id="PR01840">
    <property type="entry name" value="TATCFAMILY"/>
</dbReference>
<proteinExistence type="inferred from homology"/>
<evidence type="ECO:0000313" key="7">
    <source>
        <dbReference type="Proteomes" id="UP000297475"/>
    </source>
</evidence>
<feature type="transmembrane region" description="Helical" evidence="5">
    <location>
        <begin position="21"/>
        <end position="40"/>
    </location>
</feature>
<protein>
    <recommendedName>
        <fullName evidence="5">Sec-independent protein translocase protein TatC</fullName>
    </recommendedName>
</protein>
<comment type="subcellular location">
    <subcellularLocation>
        <location evidence="5">Cell membrane</location>
        <topology evidence="5">Multi-pass membrane protein</topology>
    </subcellularLocation>
    <subcellularLocation>
        <location evidence="1">Membrane</location>
        <topology evidence="1">Multi-pass membrane protein</topology>
    </subcellularLocation>
</comment>
<dbReference type="Pfam" id="PF00902">
    <property type="entry name" value="TatC"/>
    <property type="match status" value="1"/>
</dbReference>
<keyword evidence="7" id="KW-1185">Reference proteome</keyword>